<dbReference type="EMBL" id="JACGXN010000001">
    <property type="protein sequence ID" value="MBA8877659.1"/>
    <property type="molecule type" value="Genomic_DNA"/>
</dbReference>
<evidence type="ECO:0000313" key="9">
    <source>
        <dbReference type="Proteomes" id="UP000549052"/>
    </source>
</evidence>
<evidence type="ECO:0000256" key="4">
    <source>
        <dbReference type="ARBA" id="ARBA00022989"/>
    </source>
</evidence>
<evidence type="ECO:0000313" key="8">
    <source>
        <dbReference type="EMBL" id="MBA8877659.1"/>
    </source>
</evidence>
<feature type="transmembrane region" description="Helical" evidence="6">
    <location>
        <begin position="153"/>
        <end position="170"/>
    </location>
</feature>
<accession>A0A839EFW2</accession>
<dbReference type="GO" id="GO:0016020">
    <property type="term" value="C:membrane"/>
    <property type="evidence" value="ECO:0007669"/>
    <property type="project" value="UniProtKB-SubCell"/>
</dbReference>
<feature type="transmembrane region" description="Helical" evidence="6">
    <location>
        <begin position="269"/>
        <end position="287"/>
    </location>
</feature>
<dbReference type="PANTHER" id="PTHR32322:SF2">
    <property type="entry name" value="EAMA DOMAIN-CONTAINING PROTEIN"/>
    <property type="match status" value="1"/>
</dbReference>
<evidence type="ECO:0000256" key="5">
    <source>
        <dbReference type="ARBA" id="ARBA00023136"/>
    </source>
</evidence>
<keyword evidence="9" id="KW-1185">Reference proteome</keyword>
<dbReference type="Pfam" id="PF00892">
    <property type="entry name" value="EamA"/>
    <property type="match status" value="2"/>
</dbReference>
<feature type="transmembrane region" description="Helical" evidence="6">
    <location>
        <begin position="99"/>
        <end position="117"/>
    </location>
</feature>
<dbReference type="InterPro" id="IPR050638">
    <property type="entry name" value="AA-Vitamin_Transporters"/>
</dbReference>
<proteinExistence type="inferred from homology"/>
<gene>
    <name evidence="8" type="ORF">FHW16_001341</name>
</gene>
<feature type="transmembrane region" description="Helical" evidence="6">
    <location>
        <begin position="124"/>
        <end position="141"/>
    </location>
</feature>
<dbReference type="InterPro" id="IPR037185">
    <property type="entry name" value="EmrE-like"/>
</dbReference>
<dbReference type="AlphaFoldDB" id="A0A839EFW2"/>
<evidence type="ECO:0000256" key="6">
    <source>
        <dbReference type="SAM" id="Phobius"/>
    </source>
</evidence>
<organism evidence="8 9">
    <name type="scientific">Phyllobacterium myrsinacearum</name>
    <dbReference type="NCBI Taxonomy" id="28101"/>
    <lineage>
        <taxon>Bacteria</taxon>
        <taxon>Pseudomonadati</taxon>
        <taxon>Pseudomonadota</taxon>
        <taxon>Alphaproteobacteria</taxon>
        <taxon>Hyphomicrobiales</taxon>
        <taxon>Phyllobacteriaceae</taxon>
        <taxon>Phyllobacterium</taxon>
    </lineage>
</organism>
<sequence length="296" mass="30859">MSKQIQGYGFLALAMVLVGSTVIASKIIAAGLPPFTATALRFAVAFPIFLVLMRLTRTKWPKLDRSAWMLLVLQAGAGSVGYTTLLISGLKLTSATDAGVIIGTLPVVSAAIAILLLGERPHRFTLVAIVLATSGVIAIAFRPGETGTHSLTGNALIFAAVACEGLFILLNKRLKTPIPPLALSTLMTGLGLAVSFIPALVEMPWTGGMTIGSFWAVIYYAIVPTVGGFLLWYAGSARVSGAEASLFTAMAPVSAVVFAVIFLKESVNQNQIIGIACVILAVGGLGLQSLKPIKSF</sequence>
<dbReference type="RefSeq" id="WP_182548300.1">
    <property type="nucleotide sequence ID" value="NZ_JACGXN010000001.1"/>
</dbReference>
<feature type="transmembrane region" description="Helical" evidence="6">
    <location>
        <begin position="7"/>
        <end position="29"/>
    </location>
</feature>
<protein>
    <submittedName>
        <fullName evidence="8">Drug/metabolite transporter (DMT)-like permease</fullName>
    </submittedName>
</protein>
<keyword evidence="5 6" id="KW-0472">Membrane</keyword>
<comment type="subcellular location">
    <subcellularLocation>
        <location evidence="1">Membrane</location>
        <topology evidence="1">Multi-pass membrane protein</topology>
    </subcellularLocation>
</comment>
<feature type="transmembrane region" description="Helical" evidence="6">
    <location>
        <begin position="182"/>
        <end position="201"/>
    </location>
</feature>
<evidence type="ECO:0000259" key="7">
    <source>
        <dbReference type="Pfam" id="PF00892"/>
    </source>
</evidence>
<dbReference type="SUPFAM" id="SSF103481">
    <property type="entry name" value="Multidrug resistance efflux transporter EmrE"/>
    <property type="match status" value="2"/>
</dbReference>
<dbReference type="InterPro" id="IPR000620">
    <property type="entry name" value="EamA_dom"/>
</dbReference>
<feature type="domain" description="EamA" evidence="7">
    <location>
        <begin position="7"/>
        <end position="139"/>
    </location>
</feature>
<feature type="domain" description="EamA" evidence="7">
    <location>
        <begin position="152"/>
        <end position="283"/>
    </location>
</feature>
<evidence type="ECO:0000256" key="3">
    <source>
        <dbReference type="ARBA" id="ARBA00022692"/>
    </source>
</evidence>
<feature type="transmembrane region" description="Helical" evidence="6">
    <location>
        <begin position="213"/>
        <end position="234"/>
    </location>
</feature>
<feature type="transmembrane region" description="Helical" evidence="6">
    <location>
        <begin position="246"/>
        <end position="263"/>
    </location>
</feature>
<reference evidence="8 9" key="1">
    <citation type="submission" date="2020-07" db="EMBL/GenBank/DDBJ databases">
        <title>Genomic Encyclopedia of Type Strains, Phase IV (KMG-V): Genome sequencing to study the core and pangenomes of soil and plant-associated prokaryotes.</title>
        <authorList>
            <person name="Whitman W."/>
        </authorList>
    </citation>
    <scope>NUCLEOTIDE SEQUENCE [LARGE SCALE GENOMIC DNA]</scope>
    <source>
        <strain evidence="8 9">AN3</strain>
    </source>
</reference>
<comment type="caution">
    <text evidence="8">The sequence shown here is derived from an EMBL/GenBank/DDBJ whole genome shotgun (WGS) entry which is preliminary data.</text>
</comment>
<feature type="transmembrane region" description="Helical" evidence="6">
    <location>
        <begin position="67"/>
        <end position="87"/>
    </location>
</feature>
<feature type="transmembrane region" description="Helical" evidence="6">
    <location>
        <begin position="35"/>
        <end position="55"/>
    </location>
</feature>
<name>A0A839EFW2_9HYPH</name>
<evidence type="ECO:0000256" key="1">
    <source>
        <dbReference type="ARBA" id="ARBA00004141"/>
    </source>
</evidence>
<dbReference type="PANTHER" id="PTHR32322">
    <property type="entry name" value="INNER MEMBRANE TRANSPORTER"/>
    <property type="match status" value="1"/>
</dbReference>
<keyword evidence="3 6" id="KW-0812">Transmembrane</keyword>
<dbReference type="Proteomes" id="UP000549052">
    <property type="component" value="Unassembled WGS sequence"/>
</dbReference>
<comment type="similarity">
    <text evidence="2">Belongs to the EamA transporter family.</text>
</comment>
<evidence type="ECO:0000256" key="2">
    <source>
        <dbReference type="ARBA" id="ARBA00007362"/>
    </source>
</evidence>
<keyword evidence="4 6" id="KW-1133">Transmembrane helix</keyword>